<dbReference type="AlphaFoldDB" id="A0A6C0BRG3"/>
<sequence length="76" mass="9109">MSDFFYLFEMDERDVNVQAPIDRVSDEEDLGDILKYIATYKNEEYLQSLVYIVQSNEDFMFGKNQHNESDNIDYSY</sequence>
<name>A0A6C0BRG3_9ZZZZ</name>
<dbReference type="EMBL" id="MN739221">
    <property type="protein sequence ID" value="QHS94391.1"/>
    <property type="molecule type" value="Genomic_DNA"/>
</dbReference>
<reference evidence="1" key="1">
    <citation type="journal article" date="2020" name="Nature">
        <title>Giant virus diversity and host interactions through global metagenomics.</title>
        <authorList>
            <person name="Schulz F."/>
            <person name="Roux S."/>
            <person name="Paez-Espino D."/>
            <person name="Jungbluth S."/>
            <person name="Walsh D.A."/>
            <person name="Denef V.J."/>
            <person name="McMahon K.D."/>
            <person name="Konstantinidis K.T."/>
            <person name="Eloe-Fadrosh E.A."/>
            <person name="Kyrpides N.C."/>
            <person name="Woyke T."/>
        </authorList>
    </citation>
    <scope>NUCLEOTIDE SEQUENCE</scope>
    <source>
        <strain evidence="1">GVMAG-M-3300018416-26</strain>
    </source>
</reference>
<protein>
    <submittedName>
        <fullName evidence="1">Uncharacterized protein</fullName>
    </submittedName>
</protein>
<organism evidence="1">
    <name type="scientific">viral metagenome</name>
    <dbReference type="NCBI Taxonomy" id="1070528"/>
    <lineage>
        <taxon>unclassified sequences</taxon>
        <taxon>metagenomes</taxon>
        <taxon>organismal metagenomes</taxon>
    </lineage>
</organism>
<proteinExistence type="predicted"/>
<evidence type="ECO:0000313" key="1">
    <source>
        <dbReference type="EMBL" id="QHS94391.1"/>
    </source>
</evidence>
<accession>A0A6C0BRG3</accession>